<evidence type="ECO:0000313" key="2">
    <source>
        <dbReference type="Proteomes" id="UP000186336"/>
    </source>
</evidence>
<dbReference type="Gene3D" id="3.40.50.1820">
    <property type="entry name" value="alpha/beta hydrolase"/>
    <property type="match status" value="1"/>
</dbReference>
<protein>
    <recommendedName>
        <fullName evidence="3">Fungal lipase-like domain-containing protein</fullName>
    </recommendedName>
</protein>
<dbReference type="KEGG" id="tom:BWR18_04340"/>
<dbReference type="Proteomes" id="UP000186336">
    <property type="component" value="Chromosome"/>
</dbReference>
<evidence type="ECO:0008006" key="3">
    <source>
        <dbReference type="Google" id="ProtNLM"/>
    </source>
</evidence>
<keyword evidence="2" id="KW-1185">Reference proteome</keyword>
<gene>
    <name evidence="1" type="ORF">BWR18_04340</name>
</gene>
<dbReference type="STRING" id="299262.BWR18_04340"/>
<sequence>MFSVTHRYEIARAAKMVEAAYLLFKRRPPRTSLDASVKDKLNKNHVQAVFLKQNILLIPGSNSVADYMKFNLRVLNFGGKKYRLNDELTDKWGAHDVIWHQGFMRHAKVIADWMQQKRYRPKYIVGHSLGAAATQILVRTHNVPGIAFAAPRVTRGVVQPAPASKCLCLNRNDDKVCDLPSSFQHLGEVHAGEGQRRFLRFDHQMDRYQEMVTAQQLAGHLGTHWPA</sequence>
<dbReference type="AlphaFoldDB" id="A0A1P8MSJ6"/>
<dbReference type="SUPFAM" id="SSF53474">
    <property type="entry name" value="alpha/beta-Hydrolases"/>
    <property type="match status" value="1"/>
</dbReference>
<dbReference type="InterPro" id="IPR029058">
    <property type="entry name" value="AB_hydrolase_fold"/>
</dbReference>
<accession>A0A1P8MSJ6</accession>
<reference evidence="1 2" key="1">
    <citation type="submission" date="2017-01" db="EMBL/GenBank/DDBJ databases">
        <title>Complete genome of Tateyamaria omphalii DOK1-4 isolated from seawater in Dokdo.</title>
        <authorList>
            <person name="Kim J.H."/>
            <person name="Chi W.-J."/>
        </authorList>
    </citation>
    <scope>NUCLEOTIDE SEQUENCE [LARGE SCALE GENOMIC DNA]</scope>
    <source>
        <strain evidence="1 2">DOK1-4</strain>
    </source>
</reference>
<name>A0A1P8MSJ6_9RHOB</name>
<proteinExistence type="predicted"/>
<evidence type="ECO:0000313" key="1">
    <source>
        <dbReference type="EMBL" id="APX11004.1"/>
    </source>
</evidence>
<dbReference type="EMBL" id="CP019312">
    <property type="protein sequence ID" value="APX11004.1"/>
    <property type="molecule type" value="Genomic_DNA"/>
</dbReference>
<organism evidence="1 2">
    <name type="scientific">Tateyamaria omphalii</name>
    <dbReference type="NCBI Taxonomy" id="299262"/>
    <lineage>
        <taxon>Bacteria</taxon>
        <taxon>Pseudomonadati</taxon>
        <taxon>Pseudomonadota</taxon>
        <taxon>Alphaproteobacteria</taxon>
        <taxon>Rhodobacterales</taxon>
        <taxon>Roseobacteraceae</taxon>
        <taxon>Tateyamaria</taxon>
    </lineage>
</organism>